<dbReference type="GO" id="GO:0009423">
    <property type="term" value="P:chorismate biosynthetic process"/>
    <property type="evidence" value="ECO:0007669"/>
    <property type="project" value="UniProtKB-UniRule"/>
</dbReference>
<keyword evidence="14 17" id="KW-0057">Aromatic amino acid biosynthesis</keyword>
<evidence type="ECO:0000313" key="21">
    <source>
        <dbReference type="Proteomes" id="UP000030598"/>
    </source>
</evidence>
<comment type="caution">
    <text evidence="17">Lacks conserved residue(s) required for the propagation of feature annotation.</text>
</comment>
<dbReference type="GO" id="GO:0000166">
    <property type="term" value="F:nucleotide binding"/>
    <property type="evidence" value="ECO:0007669"/>
    <property type="project" value="UniProtKB-KW"/>
</dbReference>
<dbReference type="AlphaFoldDB" id="A0A0A1ZHJ5"/>
<dbReference type="RefSeq" id="WP_032524238.1">
    <property type="nucleotide sequence ID" value="NZ_CP138934.1"/>
</dbReference>
<sequence>MNERKILVPLGDKSYEVTLEAGILNNISEELLKIGITKTRKILVISNKEISNLYGEKFLNNLKDNKFQAKMFLIKAGESYKNLKTLSEIYDVAFEFGLDRNSIIIALGGGIVGDVSGFAAATWLRGIEYIQIPTTLLSMVDSSVGGKTGVNHPKGKNLIGAFNQPKAVFIDPETLKSLPKREFSAGMAEVIKYGVIKDKELFEYLEIEKNKNELINLKNEYLIKIINSSIKTKSHVVSQDEHENGVRAILNYGHSFGHVIENLCGYGKFLHGEAISIGMNIAGKIAIEKGLWSKEELERQRILLESYNLPTEIPKINKEDVLTILMGDKKVRDGKMRFILPKEIGAVDIYDDVDDSLFLKFFS</sequence>
<comment type="caution">
    <text evidence="20">The sequence shown here is derived from an EMBL/GenBank/DDBJ whole genome shotgun (WGS) entry which is preliminary data.</text>
</comment>
<name>A0A0A1ZHJ5_PROMR</name>
<evidence type="ECO:0000256" key="4">
    <source>
        <dbReference type="ARBA" id="ARBA00004661"/>
    </source>
</evidence>
<keyword evidence="16 17" id="KW-0170">Cobalt</keyword>
<feature type="binding site" evidence="17">
    <location>
        <position position="254"/>
    </location>
    <ligand>
        <name>Zn(2+)</name>
        <dbReference type="ChEBI" id="CHEBI:29105"/>
    </ligand>
</feature>
<keyword evidence="11 17" id="KW-0547">Nucleotide-binding</keyword>
<evidence type="ECO:0000256" key="17">
    <source>
        <dbReference type="HAMAP-Rule" id="MF_00110"/>
    </source>
</evidence>
<dbReference type="NCBIfam" id="TIGR01357">
    <property type="entry name" value="aroB"/>
    <property type="match status" value="1"/>
</dbReference>
<evidence type="ECO:0000256" key="3">
    <source>
        <dbReference type="ARBA" id="ARBA00004496"/>
    </source>
</evidence>
<dbReference type="eggNOG" id="COG0337">
    <property type="taxonomic scope" value="Bacteria"/>
</dbReference>
<feature type="binding site" evidence="17">
    <location>
        <begin position="134"/>
        <end position="135"/>
    </location>
    <ligand>
        <name>NAD(+)</name>
        <dbReference type="ChEBI" id="CHEBI:57540"/>
    </ligand>
</feature>
<evidence type="ECO:0000256" key="12">
    <source>
        <dbReference type="ARBA" id="ARBA00022833"/>
    </source>
</evidence>
<comment type="subcellular location">
    <subcellularLocation>
        <location evidence="3 17">Cytoplasm</location>
    </subcellularLocation>
</comment>
<dbReference type="InterPro" id="IPR016037">
    <property type="entry name" value="DHQ_synth_AroB"/>
</dbReference>
<evidence type="ECO:0000256" key="15">
    <source>
        <dbReference type="ARBA" id="ARBA00023239"/>
    </source>
</evidence>
<evidence type="ECO:0000259" key="18">
    <source>
        <dbReference type="Pfam" id="PF01761"/>
    </source>
</evidence>
<evidence type="ECO:0000256" key="10">
    <source>
        <dbReference type="ARBA" id="ARBA00022723"/>
    </source>
</evidence>
<comment type="function">
    <text evidence="17">Catalyzes the conversion of 3-deoxy-D-arabino-heptulosonate 7-phosphate (DAHP) to dehydroquinate (DHQ).</text>
</comment>
<dbReference type="SUPFAM" id="SSF56796">
    <property type="entry name" value="Dehydroquinate synthase-like"/>
    <property type="match status" value="1"/>
</dbReference>
<feature type="binding site" evidence="17">
    <location>
        <position position="271"/>
    </location>
    <ligand>
        <name>Zn(2+)</name>
        <dbReference type="ChEBI" id="CHEBI:29105"/>
    </ligand>
</feature>
<comment type="cofactor">
    <cofactor evidence="2 17">
        <name>NAD(+)</name>
        <dbReference type="ChEBI" id="CHEBI:57540"/>
    </cofactor>
</comment>
<dbReference type="Proteomes" id="UP000030598">
    <property type="component" value="Unassembled WGS sequence"/>
</dbReference>
<dbReference type="GO" id="GO:0009073">
    <property type="term" value="P:aromatic amino acid family biosynthetic process"/>
    <property type="evidence" value="ECO:0007669"/>
    <property type="project" value="UniProtKB-KW"/>
</dbReference>
<dbReference type="InterPro" id="IPR030963">
    <property type="entry name" value="DHQ_synth_fam"/>
</dbReference>
<keyword evidence="8 17" id="KW-0963">Cytoplasm</keyword>
<dbReference type="GO" id="GO:0005737">
    <property type="term" value="C:cytoplasm"/>
    <property type="evidence" value="ECO:0007669"/>
    <property type="project" value="UniProtKB-SubCell"/>
</dbReference>
<keyword evidence="15 17" id="KW-0456">Lyase</keyword>
<comment type="pathway">
    <text evidence="4 17">Metabolic intermediate biosynthesis; chorismate biosynthesis; chorismate from D-erythrose 4-phosphate and phosphoenolpyruvate: step 2/7.</text>
</comment>
<evidence type="ECO:0000313" key="20">
    <source>
        <dbReference type="EMBL" id="KGF87674.1"/>
    </source>
</evidence>
<evidence type="ECO:0000256" key="8">
    <source>
        <dbReference type="ARBA" id="ARBA00022490"/>
    </source>
</evidence>
<protein>
    <recommendedName>
        <fullName evidence="7 17">3-dehydroquinate synthase</fullName>
        <shortName evidence="17">DHQS</shortName>
        <ecNumber evidence="6 17">4.2.3.4</ecNumber>
    </recommendedName>
</protein>
<evidence type="ECO:0000259" key="19">
    <source>
        <dbReference type="Pfam" id="PF24621"/>
    </source>
</evidence>
<feature type="domain" description="3-dehydroquinate synthase N-terminal" evidence="18">
    <location>
        <begin position="72"/>
        <end position="184"/>
    </location>
</feature>
<dbReference type="UniPathway" id="UPA00053">
    <property type="reaction ID" value="UER00085"/>
</dbReference>
<dbReference type="STRING" id="59925.EU91_0706"/>
<evidence type="ECO:0000256" key="11">
    <source>
        <dbReference type="ARBA" id="ARBA00022741"/>
    </source>
</evidence>
<dbReference type="EC" id="4.2.3.4" evidence="6 17"/>
<dbReference type="FunFam" id="3.40.50.1970:FF:000001">
    <property type="entry name" value="3-dehydroquinate synthase"/>
    <property type="match status" value="1"/>
</dbReference>
<dbReference type="PANTHER" id="PTHR43622">
    <property type="entry name" value="3-DEHYDROQUINATE SYNTHASE"/>
    <property type="match status" value="1"/>
</dbReference>
<evidence type="ECO:0000256" key="2">
    <source>
        <dbReference type="ARBA" id="ARBA00001911"/>
    </source>
</evidence>
<evidence type="ECO:0000256" key="7">
    <source>
        <dbReference type="ARBA" id="ARBA00017684"/>
    </source>
</evidence>
<dbReference type="Pfam" id="PF24621">
    <property type="entry name" value="DHQS_C"/>
    <property type="match status" value="1"/>
</dbReference>
<dbReference type="PANTHER" id="PTHR43622:SF7">
    <property type="entry name" value="3-DEHYDROQUINATE SYNTHASE, CHLOROPLASTIC"/>
    <property type="match status" value="1"/>
</dbReference>
<dbReference type="Gene3D" id="1.20.1090.10">
    <property type="entry name" value="Dehydroquinate synthase-like - alpha domain"/>
    <property type="match status" value="1"/>
</dbReference>
<comment type="cofactor">
    <cofactor evidence="17">
        <name>Co(2+)</name>
        <dbReference type="ChEBI" id="CHEBI:48828"/>
    </cofactor>
    <cofactor evidence="17">
        <name>Zn(2+)</name>
        <dbReference type="ChEBI" id="CHEBI:29105"/>
    </cofactor>
    <text evidence="17">Binds 1 divalent metal cation per subunit. Can use either Co(2+) or Zn(2+).</text>
</comment>
<keyword evidence="9 17" id="KW-0028">Amino-acid biosynthesis</keyword>
<evidence type="ECO:0000256" key="14">
    <source>
        <dbReference type="ARBA" id="ARBA00023141"/>
    </source>
</evidence>
<keyword evidence="13 17" id="KW-0520">NAD</keyword>
<dbReference type="GO" id="GO:0046872">
    <property type="term" value="F:metal ion binding"/>
    <property type="evidence" value="ECO:0007669"/>
    <property type="project" value="UniProtKB-KW"/>
</dbReference>
<evidence type="ECO:0000256" key="5">
    <source>
        <dbReference type="ARBA" id="ARBA00005412"/>
    </source>
</evidence>
<feature type="binding site" evidence="17">
    <location>
        <position position="147"/>
    </location>
    <ligand>
        <name>NAD(+)</name>
        <dbReference type="ChEBI" id="CHEBI:57540"/>
    </ligand>
</feature>
<dbReference type="Pfam" id="PF01761">
    <property type="entry name" value="DHQ_synthase"/>
    <property type="match status" value="1"/>
</dbReference>
<keyword evidence="10 17" id="KW-0479">Metal-binding</keyword>
<evidence type="ECO:0000256" key="16">
    <source>
        <dbReference type="ARBA" id="ARBA00023285"/>
    </source>
</evidence>
<dbReference type="CDD" id="cd08195">
    <property type="entry name" value="DHQS"/>
    <property type="match status" value="1"/>
</dbReference>
<gene>
    <name evidence="17" type="primary">aroB</name>
    <name evidence="20" type="ORF">EU91_0706</name>
</gene>
<evidence type="ECO:0000256" key="13">
    <source>
        <dbReference type="ARBA" id="ARBA00023027"/>
    </source>
</evidence>
<dbReference type="OrthoDB" id="9806583at2"/>
<dbReference type="InterPro" id="IPR050071">
    <property type="entry name" value="Dehydroquinate_synthase"/>
</dbReference>
<feature type="binding site" evidence="17">
    <location>
        <position position="189"/>
    </location>
    <ligand>
        <name>Zn(2+)</name>
        <dbReference type="ChEBI" id="CHEBI:29105"/>
    </ligand>
</feature>
<keyword evidence="12 17" id="KW-0862">Zinc</keyword>
<dbReference type="PIRSF" id="PIRSF001455">
    <property type="entry name" value="DHQ_synth"/>
    <property type="match status" value="1"/>
</dbReference>
<dbReference type="InterPro" id="IPR030960">
    <property type="entry name" value="DHQS/DOIS_N"/>
</dbReference>
<feature type="domain" description="3-dehydroquinate synthase C-terminal" evidence="19">
    <location>
        <begin position="186"/>
        <end position="331"/>
    </location>
</feature>
<evidence type="ECO:0000256" key="1">
    <source>
        <dbReference type="ARBA" id="ARBA00001393"/>
    </source>
</evidence>
<dbReference type="GO" id="GO:0003856">
    <property type="term" value="F:3-dehydroquinate synthase activity"/>
    <property type="evidence" value="ECO:0007669"/>
    <property type="project" value="UniProtKB-UniRule"/>
</dbReference>
<proteinExistence type="inferred from homology"/>
<comment type="catalytic activity">
    <reaction evidence="1 17">
        <text>7-phospho-2-dehydro-3-deoxy-D-arabino-heptonate = 3-dehydroquinate + phosphate</text>
        <dbReference type="Rhea" id="RHEA:21968"/>
        <dbReference type="ChEBI" id="CHEBI:32364"/>
        <dbReference type="ChEBI" id="CHEBI:43474"/>
        <dbReference type="ChEBI" id="CHEBI:58394"/>
        <dbReference type="EC" id="4.2.3.4"/>
    </reaction>
</comment>
<dbReference type="EMBL" id="JNAH01000004">
    <property type="protein sequence ID" value="KGF87674.1"/>
    <property type="molecule type" value="Genomic_DNA"/>
</dbReference>
<accession>A0A0A1ZHJ5</accession>
<dbReference type="InterPro" id="IPR056179">
    <property type="entry name" value="DHQS_C"/>
</dbReference>
<reference evidence="21" key="1">
    <citation type="journal article" date="2014" name="Sci. Data">
        <title>Genomes of diverse isolates of the marine cyanobacterium Prochlorococcus.</title>
        <authorList>
            <person name="Biller S."/>
            <person name="Berube P."/>
            <person name="Thompson J."/>
            <person name="Kelly L."/>
            <person name="Roggensack S."/>
            <person name="Awad L."/>
            <person name="Roache-Johnson K."/>
            <person name="Ding H."/>
            <person name="Giovannoni S.J."/>
            <person name="Moore L.R."/>
            <person name="Chisholm S.W."/>
        </authorList>
    </citation>
    <scope>NUCLEOTIDE SEQUENCE [LARGE SCALE GENOMIC DNA]</scope>
    <source>
        <strain evidence="21">GP2</strain>
    </source>
</reference>
<comment type="similarity">
    <text evidence="5 17">Belongs to the sugar phosphate cyclases superfamily. Dehydroquinate synthase family.</text>
</comment>
<evidence type="ECO:0000256" key="9">
    <source>
        <dbReference type="ARBA" id="ARBA00022605"/>
    </source>
</evidence>
<feature type="binding site" evidence="17">
    <location>
        <position position="156"/>
    </location>
    <ligand>
        <name>NAD(+)</name>
        <dbReference type="ChEBI" id="CHEBI:57540"/>
    </ligand>
</feature>
<organism evidence="20 21">
    <name type="scientific">Prochlorococcus marinus str. GP2</name>
    <dbReference type="NCBI Taxonomy" id="59925"/>
    <lineage>
        <taxon>Bacteria</taxon>
        <taxon>Bacillati</taxon>
        <taxon>Cyanobacteriota</taxon>
        <taxon>Cyanophyceae</taxon>
        <taxon>Synechococcales</taxon>
        <taxon>Prochlorococcaceae</taxon>
        <taxon>Prochlorococcus</taxon>
    </lineage>
</organism>
<dbReference type="Gene3D" id="3.40.50.1970">
    <property type="match status" value="1"/>
</dbReference>
<dbReference type="GO" id="GO:0008652">
    <property type="term" value="P:amino acid biosynthetic process"/>
    <property type="evidence" value="ECO:0007669"/>
    <property type="project" value="UniProtKB-KW"/>
</dbReference>
<evidence type="ECO:0000256" key="6">
    <source>
        <dbReference type="ARBA" id="ARBA00013031"/>
    </source>
</evidence>
<dbReference type="HAMAP" id="MF_00110">
    <property type="entry name" value="DHQ_synthase"/>
    <property type="match status" value="1"/>
</dbReference>